<evidence type="ECO:0000256" key="1">
    <source>
        <dbReference type="ARBA" id="ARBA00006226"/>
    </source>
</evidence>
<protein>
    <submittedName>
        <fullName evidence="3">Plasmid stabilization protein</fullName>
    </submittedName>
</protein>
<comment type="caution">
    <text evidence="3">The sequence shown here is derived from an EMBL/GenBank/DDBJ whole genome shotgun (WGS) entry which is preliminary data.</text>
</comment>
<keyword evidence="2" id="KW-1277">Toxin-antitoxin system</keyword>
<dbReference type="InterPro" id="IPR007712">
    <property type="entry name" value="RelE/ParE_toxin"/>
</dbReference>
<name>A0A0F5YHG8_9CYAN</name>
<evidence type="ECO:0000313" key="4">
    <source>
        <dbReference type="Proteomes" id="UP000033607"/>
    </source>
</evidence>
<dbReference type="InterPro" id="IPR035093">
    <property type="entry name" value="RelE/ParE_toxin_dom_sf"/>
</dbReference>
<proteinExistence type="inferred from homology"/>
<gene>
    <name evidence="3" type="ORF">WN50_13270</name>
</gene>
<dbReference type="OrthoDB" id="514150at2"/>
<evidence type="ECO:0000313" key="3">
    <source>
        <dbReference type="EMBL" id="KKD37640.1"/>
    </source>
</evidence>
<dbReference type="AlphaFoldDB" id="A0A0F5YHG8"/>
<dbReference type="EMBL" id="LATL02000256">
    <property type="protein sequence ID" value="KKD37640.1"/>
    <property type="molecule type" value="Genomic_DNA"/>
</dbReference>
<sequence>MDYQVVWSPKALDDIDAIAAYIARDSVSYAAAVVQRIIEVTRKLSDCALSGNVVQEFGDETIREQFAYTYRILYRVKDETVTVVAVVHGKRLLKL</sequence>
<comment type="similarity">
    <text evidence="1">Belongs to the RelE toxin family.</text>
</comment>
<dbReference type="Gene3D" id="3.30.2310.20">
    <property type="entry name" value="RelE-like"/>
    <property type="match status" value="1"/>
</dbReference>
<dbReference type="PANTHER" id="PTHR33755:SF5">
    <property type="entry name" value="TYPE II TOXIN-ANTITOXIN SYSTEM RELE_PARE FAMILY TOXIN"/>
    <property type="match status" value="1"/>
</dbReference>
<dbReference type="InterPro" id="IPR051803">
    <property type="entry name" value="TA_system_RelE-like_toxin"/>
</dbReference>
<dbReference type="PANTHER" id="PTHR33755">
    <property type="entry name" value="TOXIN PARE1-RELATED"/>
    <property type="match status" value="1"/>
</dbReference>
<dbReference type="PATRIC" id="fig|1637645.4.peg.5125"/>
<evidence type="ECO:0000256" key="2">
    <source>
        <dbReference type="ARBA" id="ARBA00022649"/>
    </source>
</evidence>
<dbReference type="Pfam" id="PF05016">
    <property type="entry name" value="ParE_toxin"/>
    <property type="match status" value="1"/>
</dbReference>
<dbReference type="Proteomes" id="UP000033607">
    <property type="component" value="Unassembled WGS sequence"/>
</dbReference>
<organism evidence="3 4">
    <name type="scientific">Limnoraphis robusta CS-951</name>
    <dbReference type="NCBI Taxonomy" id="1637645"/>
    <lineage>
        <taxon>Bacteria</taxon>
        <taxon>Bacillati</taxon>
        <taxon>Cyanobacteriota</taxon>
        <taxon>Cyanophyceae</taxon>
        <taxon>Oscillatoriophycideae</taxon>
        <taxon>Oscillatoriales</taxon>
        <taxon>Sirenicapillariaceae</taxon>
        <taxon>Limnoraphis</taxon>
    </lineage>
</organism>
<dbReference type="NCBIfam" id="TIGR02385">
    <property type="entry name" value="RelE_StbE"/>
    <property type="match status" value="1"/>
</dbReference>
<accession>A0A0F5YHG8</accession>
<reference evidence="3 4" key="1">
    <citation type="submission" date="2015-06" db="EMBL/GenBank/DDBJ databases">
        <title>Draft genome assembly of filamentous brackish cyanobacterium Limnoraphis robusta strain CS-951.</title>
        <authorList>
            <person name="Willis A."/>
            <person name="Parks M."/>
            <person name="Burford M.A."/>
        </authorList>
    </citation>
    <scope>NUCLEOTIDE SEQUENCE [LARGE SCALE GENOMIC DNA]</scope>
    <source>
        <strain evidence="3 4">CS-951</strain>
    </source>
</reference>
<dbReference type="RefSeq" id="WP_046279027.1">
    <property type="nucleotide sequence ID" value="NZ_LATL02000256.1"/>
</dbReference>
<dbReference type="SUPFAM" id="SSF143011">
    <property type="entry name" value="RelE-like"/>
    <property type="match status" value="1"/>
</dbReference>